<evidence type="ECO:0000256" key="7">
    <source>
        <dbReference type="ARBA" id="ARBA00022840"/>
    </source>
</evidence>
<evidence type="ECO:0000313" key="14">
    <source>
        <dbReference type="EMBL" id="KAF7303960.1"/>
    </source>
</evidence>
<keyword evidence="7 12" id="KW-0067">ATP-binding</keyword>
<dbReference type="PANTHER" id="PTHR23070">
    <property type="entry name" value="BCS1 AAA-TYPE ATPASE"/>
    <property type="match status" value="1"/>
</dbReference>
<reference evidence="14" key="1">
    <citation type="submission" date="2020-05" db="EMBL/GenBank/DDBJ databases">
        <title>Mycena genomes resolve the evolution of fungal bioluminescence.</title>
        <authorList>
            <person name="Tsai I.J."/>
        </authorList>
    </citation>
    <scope>NUCLEOTIDE SEQUENCE</scope>
    <source>
        <strain evidence="14">171206Taipei</strain>
    </source>
</reference>
<dbReference type="EMBL" id="JACAZF010000005">
    <property type="protein sequence ID" value="KAF7303960.1"/>
    <property type="molecule type" value="Genomic_DNA"/>
</dbReference>
<dbReference type="InterPro" id="IPR003960">
    <property type="entry name" value="ATPase_AAA_CS"/>
</dbReference>
<evidence type="ECO:0000256" key="8">
    <source>
        <dbReference type="ARBA" id="ARBA00022989"/>
    </source>
</evidence>
<dbReference type="InterPro" id="IPR014851">
    <property type="entry name" value="BCS1_N"/>
</dbReference>
<dbReference type="SUPFAM" id="SSF52540">
    <property type="entry name" value="P-loop containing nucleoside triphosphate hydrolases"/>
    <property type="match status" value="1"/>
</dbReference>
<keyword evidence="8" id="KW-1133">Transmembrane helix</keyword>
<evidence type="ECO:0000256" key="1">
    <source>
        <dbReference type="ARBA" id="ARBA00004434"/>
    </source>
</evidence>
<dbReference type="Pfam" id="PF08740">
    <property type="entry name" value="BCS1_N"/>
    <property type="match status" value="2"/>
</dbReference>
<keyword evidence="9" id="KW-0496">Mitochondrion</keyword>
<evidence type="ECO:0000256" key="11">
    <source>
        <dbReference type="ARBA" id="ARBA00048778"/>
    </source>
</evidence>
<accession>A0A8H6SRZ6</accession>
<evidence type="ECO:0000256" key="3">
    <source>
        <dbReference type="ARBA" id="ARBA00022692"/>
    </source>
</evidence>
<feature type="domain" description="AAA+ ATPase" evidence="13">
    <location>
        <begin position="399"/>
        <end position="541"/>
    </location>
</feature>
<comment type="caution">
    <text evidence="14">The sequence shown here is derived from an EMBL/GenBank/DDBJ whole genome shotgun (WGS) entry which is preliminary data.</text>
</comment>
<dbReference type="Gene3D" id="3.40.50.300">
    <property type="entry name" value="P-loop containing nucleotide triphosphate hydrolases"/>
    <property type="match status" value="1"/>
</dbReference>
<evidence type="ECO:0000313" key="15">
    <source>
        <dbReference type="Proteomes" id="UP000636479"/>
    </source>
</evidence>
<dbReference type="Pfam" id="PF00004">
    <property type="entry name" value="AAA"/>
    <property type="match status" value="1"/>
</dbReference>
<keyword evidence="3" id="KW-0812">Transmembrane</keyword>
<keyword evidence="5" id="KW-0999">Mitochondrion inner membrane</keyword>
<sequence length="664" mass="75034">MPTTTIAHQHNRLTFLLRLLVRSSLSLKRFFEYVLSHPQGGELLRFVFLGTVMETGRALALKVPEFVKSFFQVNAHFPRADISHEWISTYIEHHNVWRGSRFRTFTVVAKDTTRITDREVPFRSHDGYLDAVYTQAWDPELFFWRRRWITVYVDDNGLTLQVWSLKRGVLDELIQEARNFYQSRTVPPPIVLNDTSGSLVTAWFEGGDFSYTWILEYLQAQDGIMSENAQFCISTRQPDAGWSRRARNSTPSTANQIHALPMRAGSAHRFRWRNYWVQANLIAGGPQITILIHTSDKSVIFEFIEAARAHYAAASMSRVNVHLTNFGNWGRVVTKSRRAYSTLILPEGIKENLLADVREFLDNEECTSCYWDDHVRQSVLPHPSFQLEPPRTYLIQHPHRRGYLLYGEPGTGKSTTVHALAGELGMEIYFISLASPGIDNHTLGELFHSTPPHSILLIEDIDCAFPSRILDSTQLDEHGQPTEVLKPRSLVTLSGLLNILDSVASQEGRVLITTTNHIEQLDPALIRPGRIDMQIKYNLATAEQLQDVFHRFYPSADKTGPDLPKMAFRPGPGIDVDALAEAFAQAIPQGKYSLAQIQGFLLGFKQDPAGAVRDVGTWAADVTAREAELKALRQREAENAPPVLRGSRYSPVGWGNPSGGWGNY</sequence>
<dbReference type="GeneID" id="59345527"/>
<evidence type="ECO:0000256" key="10">
    <source>
        <dbReference type="ARBA" id="ARBA00023136"/>
    </source>
</evidence>
<evidence type="ECO:0000259" key="13">
    <source>
        <dbReference type="SMART" id="SM00382"/>
    </source>
</evidence>
<comment type="catalytic activity">
    <reaction evidence="11">
        <text>ATP + H2O = ADP + phosphate + H(+)</text>
        <dbReference type="Rhea" id="RHEA:13065"/>
        <dbReference type="ChEBI" id="CHEBI:15377"/>
        <dbReference type="ChEBI" id="CHEBI:15378"/>
        <dbReference type="ChEBI" id="CHEBI:30616"/>
        <dbReference type="ChEBI" id="CHEBI:43474"/>
        <dbReference type="ChEBI" id="CHEBI:456216"/>
    </reaction>
    <physiologicalReaction direction="left-to-right" evidence="11">
        <dbReference type="Rhea" id="RHEA:13066"/>
    </physiologicalReaction>
</comment>
<evidence type="ECO:0000256" key="5">
    <source>
        <dbReference type="ARBA" id="ARBA00022792"/>
    </source>
</evidence>
<keyword evidence="4 12" id="KW-0547">Nucleotide-binding</keyword>
<dbReference type="RefSeq" id="XP_037220932.1">
    <property type="nucleotide sequence ID" value="XM_037363011.1"/>
</dbReference>
<dbReference type="Pfam" id="PF25426">
    <property type="entry name" value="AAA_lid_BCS1"/>
    <property type="match status" value="1"/>
</dbReference>
<comment type="similarity">
    <text evidence="2">Belongs to the AAA ATPase family. BCS1 subfamily.</text>
</comment>
<keyword evidence="15" id="KW-1185">Reference proteome</keyword>
<dbReference type="GO" id="GO:0005524">
    <property type="term" value="F:ATP binding"/>
    <property type="evidence" value="ECO:0007669"/>
    <property type="project" value="UniProtKB-KW"/>
</dbReference>
<name>A0A8H6SRZ6_9AGAR</name>
<evidence type="ECO:0000256" key="2">
    <source>
        <dbReference type="ARBA" id="ARBA00007448"/>
    </source>
</evidence>
<evidence type="ECO:0000256" key="6">
    <source>
        <dbReference type="ARBA" id="ARBA00022801"/>
    </source>
</evidence>
<evidence type="ECO:0000256" key="9">
    <source>
        <dbReference type="ARBA" id="ARBA00023128"/>
    </source>
</evidence>
<dbReference type="SMART" id="SM00382">
    <property type="entry name" value="AAA"/>
    <property type="match status" value="1"/>
</dbReference>
<dbReference type="Proteomes" id="UP000636479">
    <property type="component" value="Unassembled WGS sequence"/>
</dbReference>
<evidence type="ECO:0000256" key="4">
    <source>
        <dbReference type="ARBA" id="ARBA00022741"/>
    </source>
</evidence>
<keyword evidence="10" id="KW-0472">Membrane</keyword>
<proteinExistence type="inferred from homology"/>
<comment type="subcellular location">
    <subcellularLocation>
        <location evidence="1">Mitochondrion inner membrane</location>
        <topology evidence="1">Single-pass membrane protein</topology>
    </subcellularLocation>
</comment>
<dbReference type="AlphaFoldDB" id="A0A8H6SRZ6"/>
<dbReference type="InterPro" id="IPR027417">
    <property type="entry name" value="P-loop_NTPase"/>
</dbReference>
<dbReference type="InterPro" id="IPR057495">
    <property type="entry name" value="AAA_lid_BCS1"/>
</dbReference>
<dbReference type="PROSITE" id="PS00674">
    <property type="entry name" value="AAA"/>
    <property type="match status" value="1"/>
</dbReference>
<dbReference type="OrthoDB" id="10251412at2759"/>
<protein>
    <submittedName>
        <fullName evidence="14">Mitochondrial chaperone BCS1</fullName>
    </submittedName>
</protein>
<dbReference type="InterPro" id="IPR003959">
    <property type="entry name" value="ATPase_AAA_core"/>
</dbReference>
<dbReference type="InterPro" id="IPR003593">
    <property type="entry name" value="AAA+_ATPase"/>
</dbReference>
<keyword evidence="6" id="KW-0378">Hydrolase</keyword>
<organism evidence="14 15">
    <name type="scientific">Mycena indigotica</name>
    <dbReference type="NCBI Taxonomy" id="2126181"/>
    <lineage>
        <taxon>Eukaryota</taxon>
        <taxon>Fungi</taxon>
        <taxon>Dikarya</taxon>
        <taxon>Basidiomycota</taxon>
        <taxon>Agaricomycotina</taxon>
        <taxon>Agaricomycetes</taxon>
        <taxon>Agaricomycetidae</taxon>
        <taxon>Agaricales</taxon>
        <taxon>Marasmiineae</taxon>
        <taxon>Mycenaceae</taxon>
        <taxon>Mycena</taxon>
    </lineage>
</organism>
<dbReference type="GO" id="GO:0016887">
    <property type="term" value="F:ATP hydrolysis activity"/>
    <property type="evidence" value="ECO:0007669"/>
    <property type="project" value="InterPro"/>
</dbReference>
<evidence type="ECO:0000256" key="12">
    <source>
        <dbReference type="RuleBase" id="RU003651"/>
    </source>
</evidence>
<gene>
    <name evidence="14" type="ORF">MIND_00626800</name>
</gene>
<dbReference type="InterPro" id="IPR050747">
    <property type="entry name" value="Mitochondrial_chaperone_BCS1"/>
</dbReference>
<dbReference type="GO" id="GO:0005743">
    <property type="term" value="C:mitochondrial inner membrane"/>
    <property type="evidence" value="ECO:0007669"/>
    <property type="project" value="UniProtKB-SubCell"/>
</dbReference>